<proteinExistence type="predicted"/>
<sequence length="329" mass="38931">MKLLDKILVLTEGKPTKRRTARLIEWMQKKKLLAVRMKCKLCHKTMKLTRKYGSRDLKVWVCRNKNHRGKKTTKTIRSGSIFEGSRSSLFSWMKFFYRFAQGLRMRQVDMKTEGIAKSSRTLSKMSSCVRKVCTCAMRQYERTAGQRLGDEGEFVAIDESNFRHKQKYRRGRISGTWKRKKWVFGMLGVKGNQRRPILKLVKRRSRHHLIPLVVKHVRPGSVIVSDEWRAYRGVLTNMGYRHFTVNHSRWFVDPASGAHTQHLERAWLTYKSTVWRLRGNRTEKLLKEHLKVIEWSYWLGNRHKKGALGRLLKDIRSQFPLQKSGFRNV</sequence>
<dbReference type="InterPro" id="IPR024445">
    <property type="entry name" value="Tnp_ISXO2-like"/>
</dbReference>
<dbReference type="Proteomes" id="UP000752171">
    <property type="component" value="Unassembled WGS sequence"/>
</dbReference>
<dbReference type="InterPro" id="IPR053164">
    <property type="entry name" value="IS1016-like_transposase"/>
</dbReference>
<dbReference type="PANTHER" id="PTHR47163">
    <property type="entry name" value="DDE_TNP_IS1595 DOMAIN-CONTAINING PROTEIN"/>
    <property type="match status" value="1"/>
</dbReference>
<dbReference type="NCBIfam" id="NF033547">
    <property type="entry name" value="transpos_IS1595"/>
    <property type="match status" value="1"/>
</dbReference>
<dbReference type="PANTHER" id="PTHR47163:SF2">
    <property type="entry name" value="SI:DKEY-17M8.2"/>
    <property type="match status" value="1"/>
</dbReference>
<comment type="caution">
    <text evidence="2">The sequence shown here is derived from an EMBL/GenBank/DDBJ whole genome shotgun (WGS) entry which is preliminary data.</text>
</comment>
<feature type="domain" description="ISXO2-like transposase" evidence="1">
    <location>
        <begin position="147"/>
        <end position="298"/>
    </location>
</feature>
<dbReference type="EMBL" id="JAICCE010000018">
    <property type="protein sequence ID" value="KAG9264842.1"/>
    <property type="molecule type" value="Genomic_DNA"/>
</dbReference>
<evidence type="ECO:0000313" key="3">
    <source>
        <dbReference type="Proteomes" id="UP000752171"/>
    </source>
</evidence>
<name>A0A8T2L4G5_ASTMX</name>
<dbReference type="Pfam" id="PF12762">
    <property type="entry name" value="DDE_Tnp_IS1595"/>
    <property type="match status" value="1"/>
</dbReference>
<dbReference type="AlphaFoldDB" id="A0A8T2L4G5"/>
<evidence type="ECO:0000313" key="2">
    <source>
        <dbReference type="EMBL" id="KAG9264842.1"/>
    </source>
</evidence>
<organism evidence="2 3">
    <name type="scientific">Astyanax mexicanus</name>
    <name type="common">Blind cave fish</name>
    <name type="synonym">Astyanax fasciatus mexicanus</name>
    <dbReference type="NCBI Taxonomy" id="7994"/>
    <lineage>
        <taxon>Eukaryota</taxon>
        <taxon>Metazoa</taxon>
        <taxon>Chordata</taxon>
        <taxon>Craniata</taxon>
        <taxon>Vertebrata</taxon>
        <taxon>Euteleostomi</taxon>
        <taxon>Actinopterygii</taxon>
        <taxon>Neopterygii</taxon>
        <taxon>Teleostei</taxon>
        <taxon>Ostariophysi</taxon>
        <taxon>Characiformes</taxon>
        <taxon>Characoidei</taxon>
        <taxon>Acestrorhamphidae</taxon>
        <taxon>Acestrorhamphinae</taxon>
        <taxon>Astyanax</taxon>
    </lineage>
</organism>
<accession>A0A8T2L4G5</accession>
<gene>
    <name evidence="2" type="ORF">AMEX_G21177</name>
</gene>
<evidence type="ECO:0000259" key="1">
    <source>
        <dbReference type="SMART" id="SM01126"/>
    </source>
</evidence>
<reference evidence="2 3" key="1">
    <citation type="submission" date="2021-07" db="EMBL/GenBank/DDBJ databases">
        <authorList>
            <person name="Imarazene B."/>
            <person name="Zahm M."/>
            <person name="Klopp C."/>
            <person name="Cabau C."/>
            <person name="Beille S."/>
            <person name="Jouanno E."/>
            <person name="Castinel A."/>
            <person name="Lluch J."/>
            <person name="Gil L."/>
            <person name="Kuchtly C."/>
            <person name="Lopez Roques C."/>
            <person name="Donnadieu C."/>
            <person name="Parrinello H."/>
            <person name="Journot L."/>
            <person name="Du K."/>
            <person name="Schartl M."/>
            <person name="Retaux S."/>
            <person name="Guiguen Y."/>
        </authorList>
    </citation>
    <scope>NUCLEOTIDE SEQUENCE [LARGE SCALE GENOMIC DNA]</scope>
    <source>
        <strain evidence="2">Pach_M1</strain>
        <tissue evidence="2">Testis</tissue>
    </source>
</reference>
<dbReference type="SMART" id="SM01126">
    <property type="entry name" value="DDE_Tnp_IS1595"/>
    <property type="match status" value="1"/>
</dbReference>
<protein>
    <recommendedName>
        <fullName evidence="1">ISXO2-like transposase domain-containing protein</fullName>
    </recommendedName>
</protein>